<gene>
    <name evidence="2" type="ORF">NECAME_13804</name>
</gene>
<accession>W2SSW1</accession>
<name>W2SSW1_NECAM</name>
<dbReference type="EMBL" id="KI663678">
    <property type="protein sequence ID" value="ETN72613.1"/>
    <property type="molecule type" value="Genomic_DNA"/>
</dbReference>
<protein>
    <recommendedName>
        <fullName evidence="1">ERAP1-like C-terminal domain-containing protein</fullName>
    </recommendedName>
</protein>
<dbReference type="KEGG" id="nai:NECAME_13804"/>
<dbReference type="InterPro" id="IPR024571">
    <property type="entry name" value="ERAP1-like_C_dom"/>
</dbReference>
<dbReference type="Proteomes" id="UP000053676">
    <property type="component" value="Unassembled WGS sequence"/>
</dbReference>
<proteinExistence type="predicted"/>
<feature type="domain" description="ERAP1-like C-terminal" evidence="1">
    <location>
        <begin position="9"/>
        <end position="136"/>
    </location>
</feature>
<dbReference type="Pfam" id="PF11838">
    <property type="entry name" value="ERAP1_C"/>
    <property type="match status" value="1"/>
</dbReference>
<reference evidence="3" key="1">
    <citation type="journal article" date="2014" name="Nat. Genet.">
        <title>Genome of the human hookworm Necator americanus.</title>
        <authorList>
            <person name="Tang Y.T."/>
            <person name="Gao X."/>
            <person name="Rosa B.A."/>
            <person name="Abubucker S."/>
            <person name="Hallsworth-Pepin K."/>
            <person name="Martin J."/>
            <person name="Tyagi R."/>
            <person name="Heizer E."/>
            <person name="Zhang X."/>
            <person name="Bhonagiri-Palsikar V."/>
            <person name="Minx P."/>
            <person name="Warren W.C."/>
            <person name="Wang Q."/>
            <person name="Zhan B."/>
            <person name="Hotez P.J."/>
            <person name="Sternberg P.W."/>
            <person name="Dougall A."/>
            <person name="Gaze S.T."/>
            <person name="Mulvenna J."/>
            <person name="Sotillo J."/>
            <person name="Ranganathan S."/>
            <person name="Rabelo E.M."/>
            <person name="Wilson R.K."/>
            <person name="Felgner P.L."/>
            <person name="Bethony J."/>
            <person name="Hawdon J.M."/>
            <person name="Gasser R.B."/>
            <person name="Loukas A."/>
            <person name="Mitreva M."/>
        </authorList>
    </citation>
    <scope>NUCLEOTIDE SEQUENCE [LARGE SCALE GENOMIC DNA]</scope>
</reference>
<evidence type="ECO:0000313" key="3">
    <source>
        <dbReference type="Proteomes" id="UP000053676"/>
    </source>
</evidence>
<evidence type="ECO:0000259" key="1">
    <source>
        <dbReference type="Pfam" id="PF11838"/>
    </source>
</evidence>
<dbReference type="AlphaFoldDB" id="W2SSW1"/>
<sequence>MSCVTGILSLALCATIFHKGFQQKKEVLFQIKSLYKNEDDAEEKDNLMKGLTCAQKIEHLKGILRMAVDKNGGVPVQSISRIFNRVALNPLSNDFLTHFLFENWKAICNRLKNHERFLQRVIGACLLNMHSNAEIMLVRTNSFMFHSFSILFFT</sequence>
<organism evidence="2 3">
    <name type="scientific">Necator americanus</name>
    <name type="common">Human hookworm</name>
    <dbReference type="NCBI Taxonomy" id="51031"/>
    <lineage>
        <taxon>Eukaryota</taxon>
        <taxon>Metazoa</taxon>
        <taxon>Ecdysozoa</taxon>
        <taxon>Nematoda</taxon>
        <taxon>Chromadorea</taxon>
        <taxon>Rhabditida</taxon>
        <taxon>Rhabditina</taxon>
        <taxon>Rhabditomorpha</taxon>
        <taxon>Strongyloidea</taxon>
        <taxon>Ancylostomatidae</taxon>
        <taxon>Bunostominae</taxon>
        <taxon>Necator</taxon>
    </lineage>
</organism>
<keyword evidence="3" id="KW-1185">Reference proteome</keyword>
<evidence type="ECO:0000313" key="2">
    <source>
        <dbReference type="EMBL" id="ETN72613.1"/>
    </source>
</evidence>
<dbReference type="Gene3D" id="1.25.50.20">
    <property type="match status" value="1"/>
</dbReference>